<gene>
    <name evidence="2" type="ORF">TSAR_004644</name>
</gene>
<comment type="caution">
    <text evidence="2">The sequence shown here is derived from an EMBL/GenBank/DDBJ whole genome shotgun (WGS) entry which is preliminary data.</text>
</comment>
<keyword evidence="1" id="KW-0175">Coiled coil</keyword>
<dbReference type="AlphaFoldDB" id="A0A232EEQ4"/>
<organism evidence="2 3">
    <name type="scientific">Trichomalopsis sarcophagae</name>
    <dbReference type="NCBI Taxonomy" id="543379"/>
    <lineage>
        <taxon>Eukaryota</taxon>
        <taxon>Metazoa</taxon>
        <taxon>Ecdysozoa</taxon>
        <taxon>Arthropoda</taxon>
        <taxon>Hexapoda</taxon>
        <taxon>Insecta</taxon>
        <taxon>Pterygota</taxon>
        <taxon>Neoptera</taxon>
        <taxon>Endopterygota</taxon>
        <taxon>Hymenoptera</taxon>
        <taxon>Apocrita</taxon>
        <taxon>Proctotrupomorpha</taxon>
        <taxon>Chalcidoidea</taxon>
        <taxon>Pteromalidae</taxon>
        <taxon>Pteromalinae</taxon>
        <taxon>Trichomalopsis</taxon>
    </lineage>
</organism>
<accession>A0A232EEQ4</accession>
<protein>
    <submittedName>
        <fullName evidence="2">Uncharacterized protein</fullName>
    </submittedName>
</protein>
<evidence type="ECO:0000313" key="2">
    <source>
        <dbReference type="EMBL" id="OXU16827.1"/>
    </source>
</evidence>
<feature type="coiled-coil region" evidence="1">
    <location>
        <begin position="221"/>
        <end position="318"/>
    </location>
</feature>
<keyword evidence="3" id="KW-1185">Reference proteome</keyword>
<evidence type="ECO:0000256" key="1">
    <source>
        <dbReference type="SAM" id="Coils"/>
    </source>
</evidence>
<proteinExistence type="predicted"/>
<name>A0A232EEQ4_9HYME</name>
<reference evidence="2 3" key="1">
    <citation type="journal article" date="2017" name="Curr. Biol.">
        <title>The Evolution of Venom by Co-option of Single-Copy Genes.</title>
        <authorList>
            <person name="Martinson E.O."/>
            <person name="Mrinalini"/>
            <person name="Kelkar Y.D."/>
            <person name="Chang C.H."/>
            <person name="Werren J.H."/>
        </authorList>
    </citation>
    <scope>NUCLEOTIDE SEQUENCE [LARGE SCALE GENOMIC DNA]</scope>
    <source>
        <strain evidence="2 3">Alberta</strain>
        <tissue evidence="2">Whole body</tissue>
    </source>
</reference>
<dbReference type="Proteomes" id="UP000215335">
    <property type="component" value="Unassembled WGS sequence"/>
</dbReference>
<dbReference type="EMBL" id="NNAY01005248">
    <property type="protein sequence ID" value="OXU16827.1"/>
    <property type="molecule type" value="Genomic_DNA"/>
</dbReference>
<sequence length="372" mass="43253">MARQCTAKMFQQNNILVLEDSEHSFLILDKDLMESIRGSSPDEGVFDCDYNDEQYMSALSSVSNYDCNTATDNEVDQLLKEQKNVEESENNTVMQEHEFEKKIAMFHDETALALREMSENRRMISSVRGSIDEIDRALDYVEQSIHSTIYLKSAEMCRSSATVETQADFSSVETESWVVASIEALIQDDMNETDFSADSRKLQDHLQKRNTSDVDPRDLEIMHLKLMNKELKEQNERLKNKDYVEPFSLCLHAESNKLLKYELKLNEEKCEELEKEIFLLRTKASTIQVDLDNTKAELAEARKTISELQTQNSDLQKTQEISADVYNNRIEKQEIDILRFRATEKSYLYQIELLTAGNEILRDYIIHKFLKQ</sequence>
<evidence type="ECO:0000313" key="3">
    <source>
        <dbReference type="Proteomes" id="UP000215335"/>
    </source>
</evidence>